<keyword evidence="3" id="KW-1185">Reference proteome</keyword>
<comment type="caution">
    <text evidence="2">The sequence shown here is derived from an EMBL/GenBank/DDBJ whole genome shotgun (WGS) entry which is preliminary data.</text>
</comment>
<organism evidence="2 3">
    <name type="scientific">Araneus ventricosus</name>
    <name type="common">Orbweaver spider</name>
    <name type="synonym">Epeira ventricosa</name>
    <dbReference type="NCBI Taxonomy" id="182803"/>
    <lineage>
        <taxon>Eukaryota</taxon>
        <taxon>Metazoa</taxon>
        <taxon>Ecdysozoa</taxon>
        <taxon>Arthropoda</taxon>
        <taxon>Chelicerata</taxon>
        <taxon>Arachnida</taxon>
        <taxon>Araneae</taxon>
        <taxon>Araneomorphae</taxon>
        <taxon>Entelegynae</taxon>
        <taxon>Araneoidea</taxon>
        <taxon>Araneidae</taxon>
        <taxon>Araneus</taxon>
    </lineage>
</organism>
<name>A0A4Y2A4R5_ARAVE</name>
<protein>
    <submittedName>
        <fullName evidence="2">Uncharacterized protein</fullName>
    </submittedName>
</protein>
<sequence length="91" mass="10936">MFWHGHHFFEPRSNDENDTRTDTASPNFRTTPAGGHLATMDDLECNRPHTRRIFSGIGLRTWNTPAPRPYRFRWHLDLKKQLRFRLLILEY</sequence>
<accession>A0A4Y2A4R5</accession>
<evidence type="ECO:0000313" key="3">
    <source>
        <dbReference type="Proteomes" id="UP000499080"/>
    </source>
</evidence>
<gene>
    <name evidence="2" type="ORF">AVEN_243699_1</name>
</gene>
<feature type="region of interest" description="Disordered" evidence="1">
    <location>
        <begin position="1"/>
        <end position="41"/>
    </location>
</feature>
<evidence type="ECO:0000313" key="2">
    <source>
        <dbReference type="EMBL" id="GBL74851.1"/>
    </source>
</evidence>
<evidence type="ECO:0000256" key="1">
    <source>
        <dbReference type="SAM" id="MobiDB-lite"/>
    </source>
</evidence>
<dbReference type="EMBL" id="BGPR01000006">
    <property type="protein sequence ID" value="GBL74851.1"/>
    <property type="molecule type" value="Genomic_DNA"/>
</dbReference>
<feature type="compositionally biased region" description="Basic and acidic residues" evidence="1">
    <location>
        <begin position="7"/>
        <end position="21"/>
    </location>
</feature>
<proteinExistence type="predicted"/>
<dbReference type="AlphaFoldDB" id="A0A4Y2A4R5"/>
<reference evidence="2 3" key="1">
    <citation type="journal article" date="2019" name="Sci. Rep.">
        <title>Orb-weaving spider Araneus ventricosus genome elucidates the spidroin gene catalogue.</title>
        <authorList>
            <person name="Kono N."/>
            <person name="Nakamura H."/>
            <person name="Ohtoshi R."/>
            <person name="Moran D.A.P."/>
            <person name="Shinohara A."/>
            <person name="Yoshida Y."/>
            <person name="Fujiwara M."/>
            <person name="Mori M."/>
            <person name="Tomita M."/>
            <person name="Arakawa K."/>
        </authorList>
    </citation>
    <scope>NUCLEOTIDE SEQUENCE [LARGE SCALE GENOMIC DNA]</scope>
</reference>
<dbReference type="Proteomes" id="UP000499080">
    <property type="component" value="Unassembled WGS sequence"/>
</dbReference>